<organism evidence="1 2">
    <name type="scientific">Gimesia maris</name>
    <dbReference type="NCBI Taxonomy" id="122"/>
    <lineage>
        <taxon>Bacteria</taxon>
        <taxon>Pseudomonadati</taxon>
        <taxon>Planctomycetota</taxon>
        <taxon>Planctomycetia</taxon>
        <taxon>Planctomycetales</taxon>
        <taxon>Planctomycetaceae</taxon>
        <taxon>Gimesia</taxon>
    </lineage>
</organism>
<evidence type="ECO:0000313" key="2">
    <source>
        <dbReference type="Proteomes" id="UP000263642"/>
    </source>
</evidence>
<evidence type="ECO:0000313" key="1">
    <source>
        <dbReference type="EMBL" id="HCO24364.1"/>
    </source>
</evidence>
<sequence>MRTNALRFLVSLFISCFFLVPLALIFAFQDKEESAVRIEQGAIDIKVQFTQQQYLNTSFRVSYTLHNPSDKPDSLTRTFPVSAPLSALWTSPGIVGACLRVYTL</sequence>
<dbReference type="AlphaFoldDB" id="A0A3D3R671"/>
<dbReference type="Proteomes" id="UP000263642">
    <property type="component" value="Unassembled WGS sequence"/>
</dbReference>
<accession>A0A3D3R671</accession>
<dbReference type="EMBL" id="DQAY01000090">
    <property type="protein sequence ID" value="HCO24364.1"/>
    <property type="molecule type" value="Genomic_DNA"/>
</dbReference>
<gene>
    <name evidence="1" type="ORF">DIT97_15485</name>
</gene>
<comment type="caution">
    <text evidence="1">The sequence shown here is derived from an EMBL/GenBank/DDBJ whole genome shotgun (WGS) entry which is preliminary data.</text>
</comment>
<name>A0A3D3R671_9PLAN</name>
<proteinExistence type="predicted"/>
<reference evidence="1 2" key="1">
    <citation type="journal article" date="2018" name="Nat. Biotechnol.">
        <title>A standardized bacterial taxonomy based on genome phylogeny substantially revises the tree of life.</title>
        <authorList>
            <person name="Parks D.H."/>
            <person name="Chuvochina M."/>
            <person name="Waite D.W."/>
            <person name="Rinke C."/>
            <person name="Skarshewski A."/>
            <person name="Chaumeil P.A."/>
            <person name="Hugenholtz P."/>
        </authorList>
    </citation>
    <scope>NUCLEOTIDE SEQUENCE [LARGE SCALE GENOMIC DNA]</scope>
    <source>
        <strain evidence="1">UBA9375</strain>
    </source>
</reference>
<protein>
    <submittedName>
        <fullName evidence="1">Uncharacterized protein</fullName>
    </submittedName>
</protein>